<proteinExistence type="predicted"/>
<evidence type="ECO:0000313" key="1">
    <source>
        <dbReference type="Proteomes" id="UP000694904"/>
    </source>
</evidence>
<reference evidence="1" key="2">
    <citation type="journal article" date="2016" name="G3 (Bethesda)">
        <title>Genome Evolution in Three Species of Cactophilic Drosophila.</title>
        <authorList>
            <person name="Sanchez-Flores A."/>
            <person name="Penazola F."/>
            <person name="Carpinteyro-Ponce J."/>
            <person name="Nazario-Yepiz N."/>
            <person name="Abreu-Goodger C."/>
            <person name="Machado C.A."/>
            <person name="Markow T.A."/>
        </authorList>
    </citation>
    <scope>NUCLEOTIDE SEQUENCE [LARGE SCALE GENOMIC DNA]</scope>
</reference>
<organism evidence="1 2">
    <name type="scientific">Drosophila arizonae</name>
    <name type="common">Fruit fly</name>
    <dbReference type="NCBI Taxonomy" id="7263"/>
    <lineage>
        <taxon>Eukaryota</taxon>
        <taxon>Metazoa</taxon>
        <taxon>Ecdysozoa</taxon>
        <taxon>Arthropoda</taxon>
        <taxon>Hexapoda</taxon>
        <taxon>Insecta</taxon>
        <taxon>Pterygota</taxon>
        <taxon>Neoptera</taxon>
        <taxon>Endopterygota</taxon>
        <taxon>Diptera</taxon>
        <taxon>Brachycera</taxon>
        <taxon>Muscomorpha</taxon>
        <taxon>Ephydroidea</taxon>
        <taxon>Drosophilidae</taxon>
        <taxon>Drosophila</taxon>
    </lineage>
</organism>
<evidence type="ECO:0000313" key="2">
    <source>
        <dbReference type="RefSeq" id="XP_017858611.1"/>
    </source>
</evidence>
<dbReference type="Proteomes" id="UP000694904">
    <property type="component" value="Chromosome 3"/>
</dbReference>
<protein>
    <submittedName>
        <fullName evidence="2">Uncharacterized protein LOC108610803</fullName>
    </submittedName>
</protein>
<sequence length="576" mass="65130">MFALLRRLTCASITNSRKLNQVRCYASFSVRDVLRDTSDETGTLLTRFAKHIAIDRYKCEEHVLPPTKIRYSDYFPITDEHYFRRSVQQTEASQLPALIIHASSYRSNAVPAMYAKALNVLDAHATAQLDKMDVSTVLETLYAFLFLIPNWLRRIDFYHAAMRRLVQEAAGSKQRFLQICFYLGLQKQYQQTDLETLLATQLGKHLANLTPLDLALVCNAAYKTSTLVTGEVRQAYETALVDAILNLKLDGDSVPDDSLLVCYVKALRFQRVHDERICHHLQNICLEPTQLTKLQPRGLAHIFAYFAEMLWDQPECMQALVERLLSFNPGELRAKDVSTFLWSCAQLNCSLTAEQLRQLEVVALRKLNNGEYDRFPDQLVDACLSLVILGHHSKQLFDGAEELKAAQHQRQRAQPKVDSRLTVLRSAVAIEHPAWTDVKTKQAFKELARAPAYLLSQREDLTAYANQLSADSEVEGVDLVCPITGINLPSLRVQTQGEQASIYFIELLTPQQTLKFSRSATSLLRLKRRLLEAVGQRVVLLHSGEMASNAQALQQLLEQTATAKKELKQAAQGVNN</sequence>
<dbReference type="GeneID" id="108610803"/>
<reference evidence="1" key="1">
    <citation type="journal article" date="1997" name="Nucleic Acids Res.">
        <title>tRNAscan-SE: a program for improved detection of transfer RNA genes in genomic sequence.</title>
        <authorList>
            <person name="Lowe T.M."/>
            <person name="Eddy S.R."/>
        </authorList>
    </citation>
    <scope>NUCLEOTIDE SEQUENCE [LARGE SCALE GENOMIC DNA]</scope>
</reference>
<name>A0ABM1NUH5_DROAR</name>
<keyword evidence="1" id="KW-1185">Reference proteome</keyword>
<accession>A0ABM1NUH5</accession>
<dbReference type="RefSeq" id="XP_017858611.1">
    <property type="nucleotide sequence ID" value="XM_018003122.1"/>
</dbReference>
<gene>
    <name evidence="2" type="primary">LOC108610803</name>
</gene>
<reference evidence="2" key="3">
    <citation type="submission" date="2025-08" db="UniProtKB">
        <authorList>
            <consortium name="RefSeq"/>
        </authorList>
    </citation>
    <scope>IDENTIFICATION</scope>
    <source>
        <tissue evidence="2">Whole organism</tissue>
    </source>
</reference>